<evidence type="ECO:0000313" key="2">
    <source>
        <dbReference type="EMBL" id="MBI1494309.1"/>
    </source>
</evidence>
<gene>
    <name evidence="2" type="ORF">H1D41_11730</name>
</gene>
<evidence type="ECO:0000313" key="3">
    <source>
        <dbReference type="Proteomes" id="UP000640583"/>
    </source>
</evidence>
<proteinExistence type="predicted"/>
<comment type="caution">
    <text evidence="2">The sequence shown here is derived from an EMBL/GenBank/DDBJ whole genome shotgun (WGS) entry which is preliminary data.</text>
</comment>
<dbReference type="RefSeq" id="WP_228849085.1">
    <property type="nucleotide sequence ID" value="NZ_JADCKQ010000008.1"/>
</dbReference>
<keyword evidence="3" id="KW-1185">Reference proteome</keyword>
<name>A0A8J7IE41_9RHOB</name>
<sequence>MQMKCLFALPMIALAACGTPQERCIMTASEELRTVERLMAETEENLARGYRLEQELKPGFELRFCHHPNGYFHWCNHHTTRVSEVEVAVDPQAEQRKLDALTARRDVLVQDYGNDLASCEARFPEG</sequence>
<dbReference type="Proteomes" id="UP000640583">
    <property type="component" value="Unassembled WGS sequence"/>
</dbReference>
<dbReference type="PROSITE" id="PS51257">
    <property type="entry name" value="PROKAR_LIPOPROTEIN"/>
    <property type="match status" value="1"/>
</dbReference>
<dbReference type="EMBL" id="JADCKQ010000008">
    <property type="protein sequence ID" value="MBI1494309.1"/>
    <property type="molecule type" value="Genomic_DNA"/>
</dbReference>
<protein>
    <submittedName>
        <fullName evidence="2">Uncharacterized protein</fullName>
    </submittedName>
</protein>
<dbReference type="AlphaFoldDB" id="A0A8J7IE41"/>
<evidence type="ECO:0000256" key="1">
    <source>
        <dbReference type="SAM" id="SignalP"/>
    </source>
</evidence>
<keyword evidence="1" id="KW-0732">Signal</keyword>
<feature type="signal peptide" evidence="1">
    <location>
        <begin position="1"/>
        <end position="15"/>
    </location>
</feature>
<reference evidence="2" key="1">
    <citation type="submission" date="2020-10" db="EMBL/GenBank/DDBJ databases">
        <title>Paenihalocynthiibacter styelae gen. nov., sp. nov., isolated from stalked sea squirt Styela clava.</title>
        <authorList>
            <person name="Kim Y.-O."/>
            <person name="Yoon J.-H."/>
        </authorList>
    </citation>
    <scope>NUCLEOTIDE SEQUENCE</scope>
    <source>
        <strain evidence="2">MYP1-1</strain>
    </source>
</reference>
<organism evidence="2 3">
    <name type="scientific">Halocynthiibacter styelae</name>
    <dbReference type="NCBI Taxonomy" id="2761955"/>
    <lineage>
        <taxon>Bacteria</taxon>
        <taxon>Pseudomonadati</taxon>
        <taxon>Pseudomonadota</taxon>
        <taxon>Alphaproteobacteria</taxon>
        <taxon>Rhodobacterales</taxon>
        <taxon>Paracoccaceae</taxon>
        <taxon>Halocynthiibacter</taxon>
    </lineage>
</organism>
<accession>A0A8J7IE41</accession>
<feature type="chain" id="PRO_5035216518" evidence="1">
    <location>
        <begin position="16"/>
        <end position="126"/>
    </location>
</feature>